<feature type="domain" description="DUF3616" evidence="1">
    <location>
        <begin position="106"/>
        <end position="146"/>
    </location>
</feature>
<dbReference type="InterPro" id="IPR022060">
    <property type="entry name" value="DUF3616"/>
</dbReference>
<dbReference type="EMBL" id="CP017637">
    <property type="protein sequence ID" value="APG10725.1"/>
    <property type="molecule type" value="Genomic_DNA"/>
</dbReference>
<dbReference type="Proteomes" id="UP000181962">
    <property type="component" value="Chromosome"/>
</dbReference>
<organism evidence="2 3">
    <name type="scientific">Bradyrhizobium japonicum</name>
    <dbReference type="NCBI Taxonomy" id="375"/>
    <lineage>
        <taxon>Bacteria</taxon>
        <taxon>Pseudomonadati</taxon>
        <taxon>Pseudomonadota</taxon>
        <taxon>Alphaproteobacteria</taxon>
        <taxon>Hyphomicrobiales</taxon>
        <taxon>Nitrobacteraceae</taxon>
        <taxon>Bradyrhizobium</taxon>
    </lineage>
</organism>
<evidence type="ECO:0000259" key="1">
    <source>
        <dbReference type="Pfam" id="PF12275"/>
    </source>
</evidence>
<sequence length="350" mass="38188">MPDSITGTSHRSLTAAFVCLLLGATIAAGRGEPLPPKIAPEATIWKPASIFKENEKHEKLKDQPRMNLSGAACVPTTPKFTSCLIANDQQKYAQFFSIEDKMLVPRDLVLLSDEEKDPDAEGVAYEDGFFYVTGSHGRSRHSDKKNLSSYVVFRIAVDPQTGAPKTKPNATNVDGVESSSRLRKVLKNDDDVEAYFNEPLAESGVNIEGIAVRNGRMYFGLRGPSLKRHAYVLSVNADALFTKHGDLKPETASIELGKDTGIRDLAVVKDGILILAGPTRDEDVPYTVWLWDGSNETAAKPLATLDLSKVKEGAKAEILLPLEDDATSIRVLVMFDSVENGGAISFKIRR</sequence>
<gene>
    <name evidence="2" type="ORF">BKD09_20560</name>
</gene>
<evidence type="ECO:0000313" key="2">
    <source>
        <dbReference type="EMBL" id="APG10725.1"/>
    </source>
</evidence>
<name>A0A1L3FBP7_BRAJP</name>
<dbReference type="RefSeq" id="WP_071912257.1">
    <property type="nucleotide sequence ID" value="NZ_CP017637.1"/>
</dbReference>
<evidence type="ECO:0000313" key="3">
    <source>
        <dbReference type="Proteomes" id="UP000181962"/>
    </source>
</evidence>
<proteinExistence type="predicted"/>
<feature type="domain" description="DUF3616" evidence="1">
    <location>
        <begin position="162"/>
        <end position="339"/>
    </location>
</feature>
<dbReference type="AlphaFoldDB" id="A0A1L3FBP7"/>
<protein>
    <recommendedName>
        <fullName evidence="1">DUF3616 domain-containing protein</fullName>
    </recommendedName>
</protein>
<accession>A0A1L3FBP7</accession>
<reference evidence="2 3" key="1">
    <citation type="submission" date="2016-11" db="EMBL/GenBank/DDBJ databases">
        <title>Complete Genome Sequence of Bradyrhizobium sp. strain J5, an isolated from soybean nodule in Hokkaido.</title>
        <authorList>
            <person name="Kanehara K."/>
        </authorList>
    </citation>
    <scope>NUCLEOTIDE SEQUENCE [LARGE SCALE GENOMIC DNA]</scope>
    <source>
        <strain evidence="2 3">J5</strain>
    </source>
</reference>
<dbReference type="Pfam" id="PF12275">
    <property type="entry name" value="DUF3616"/>
    <property type="match status" value="2"/>
</dbReference>
<dbReference type="OrthoDB" id="423529at2"/>